<accession>A0A4R3NLU2</accession>
<name>A0A4R3NLU2_9HYPH</name>
<comment type="caution">
    <text evidence="1">The sequence shown here is derived from an EMBL/GenBank/DDBJ whole genome shotgun (WGS) entry which is preliminary data.</text>
</comment>
<evidence type="ECO:0000313" key="1">
    <source>
        <dbReference type="EMBL" id="TCT35398.1"/>
    </source>
</evidence>
<keyword evidence="2" id="KW-1185">Reference proteome</keyword>
<evidence type="ECO:0000313" key="2">
    <source>
        <dbReference type="Proteomes" id="UP000295097"/>
    </source>
</evidence>
<dbReference type="Proteomes" id="UP000295097">
    <property type="component" value="Unassembled WGS sequence"/>
</dbReference>
<gene>
    <name evidence="1" type="ORF">EDC90_102653</name>
</gene>
<organism evidence="1 2">
    <name type="scientific">Martelella mediterranea</name>
    <dbReference type="NCBI Taxonomy" id="293089"/>
    <lineage>
        <taxon>Bacteria</taxon>
        <taxon>Pseudomonadati</taxon>
        <taxon>Pseudomonadota</taxon>
        <taxon>Alphaproteobacteria</taxon>
        <taxon>Hyphomicrobiales</taxon>
        <taxon>Aurantimonadaceae</taxon>
        <taxon>Martelella</taxon>
    </lineage>
</organism>
<sequence length="79" mass="8611">MNAISQHFASERFLRCPVCGLAENGSIGSADERRHARAYYCGSAFERIEGVFACTHPCPGPSYVAASHIIAEAKEIDHE</sequence>
<proteinExistence type="predicted"/>
<dbReference type="EMBL" id="SMAR01000026">
    <property type="protein sequence ID" value="TCT35398.1"/>
    <property type="molecule type" value="Genomic_DNA"/>
</dbReference>
<dbReference type="AlphaFoldDB" id="A0A4R3NLU2"/>
<reference evidence="1 2" key="1">
    <citation type="submission" date="2019-03" db="EMBL/GenBank/DDBJ databases">
        <title>Freshwater and sediment microbial communities from various areas in North America, analyzing microbe dynamics in response to fracking.</title>
        <authorList>
            <person name="Lamendella R."/>
        </authorList>
    </citation>
    <scope>NUCLEOTIDE SEQUENCE [LARGE SCALE GENOMIC DNA]</scope>
    <source>
        <strain evidence="1 2">175.2</strain>
    </source>
</reference>
<protein>
    <submittedName>
        <fullName evidence="1">Uncharacterized protein</fullName>
    </submittedName>
</protein>